<evidence type="ECO:0000313" key="2">
    <source>
        <dbReference type="Proteomes" id="UP001168146"/>
    </source>
</evidence>
<proteinExistence type="predicted"/>
<reference evidence="1" key="1">
    <citation type="submission" date="2021-12" db="EMBL/GenBank/DDBJ databases">
        <title>Black yeast isolated from Biological Soil Crust.</title>
        <authorList>
            <person name="Kurbessoian T."/>
        </authorList>
    </citation>
    <scope>NUCLEOTIDE SEQUENCE</scope>
    <source>
        <strain evidence="1">CCFEE 5208</strain>
    </source>
</reference>
<dbReference type="EMBL" id="JASUXU010000158">
    <property type="protein sequence ID" value="KAK0303099.1"/>
    <property type="molecule type" value="Genomic_DNA"/>
</dbReference>
<accession>A0AAN6J447</accession>
<organism evidence="1 2">
    <name type="scientific">Friedmanniomyces endolithicus</name>
    <dbReference type="NCBI Taxonomy" id="329885"/>
    <lineage>
        <taxon>Eukaryota</taxon>
        <taxon>Fungi</taxon>
        <taxon>Dikarya</taxon>
        <taxon>Ascomycota</taxon>
        <taxon>Pezizomycotina</taxon>
        <taxon>Dothideomycetes</taxon>
        <taxon>Dothideomycetidae</taxon>
        <taxon>Mycosphaerellales</taxon>
        <taxon>Teratosphaeriaceae</taxon>
        <taxon>Friedmanniomyces</taxon>
    </lineage>
</organism>
<gene>
    <name evidence="1" type="ORF">LTR82_017649</name>
</gene>
<comment type="caution">
    <text evidence="1">The sequence shown here is derived from an EMBL/GenBank/DDBJ whole genome shotgun (WGS) entry which is preliminary data.</text>
</comment>
<dbReference type="Proteomes" id="UP001168146">
    <property type="component" value="Unassembled WGS sequence"/>
</dbReference>
<evidence type="ECO:0000313" key="1">
    <source>
        <dbReference type="EMBL" id="KAK0303099.1"/>
    </source>
</evidence>
<protein>
    <submittedName>
        <fullName evidence="1">Uncharacterized protein</fullName>
    </submittedName>
</protein>
<dbReference type="AlphaFoldDB" id="A0AAN6J447"/>
<sequence>MWLSQQSTIFDTRSDTFASPLHKAWQAHYRANQKDPKTRITPALATKAAPWLFGEKALRLVIPGRPNALSELRRAQKEAGKALVYTDASARNGLTGIGLVGPKETNVIGSFTAGWMSTCSIAAAEVRAIGIAVRHLLDI</sequence>
<name>A0AAN6J447_9PEZI</name>